<keyword evidence="9" id="KW-0175">Coiled coil</keyword>
<evidence type="ECO:0000256" key="2">
    <source>
        <dbReference type="ARBA" id="ARBA00022490"/>
    </source>
</evidence>
<feature type="compositionally biased region" description="Low complexity" evidence="10">
    <location>
        <begin position="1133"/>
        <end position="1151"/>
    </location>
</feature>
<keyword evidence="6 8" id="KW-0505">Motor protein</keyword>
<dbReference type="PANTHER" id="PTHR47970">
    <property type="entry name" value="KINESIN-LIKE PROTEIN KIF11"/>
    <property type="match status" value="1"/>
</dbReference>
<dbReference type="InterPro" id="IPR027417">
    <property type="entry name" value="P-loop_NTPase"/>
</dbReference>
<dbReference type="InterPro" id="IPR047149">
    <property type="entry name" value="KIF11-like"/>
</dbReference>
<dbReference type="GO" id="GO:0090307">
    <property type="term" value="P:mitotic spindle assembly"/>
    <property type="evidence" value="ECO:0007669"/>
    <property type="project" value="TreeGrafter"/>
</dbReference>
<organism evidence="12 13">
    <name type="scientific">Thalassiosira oceanica</name>
    <name type="common">Marine diatom</name>
    <dbReference type="NCBI Taxonomy" id="159749"/>
    <lineage>
        <taxon>Eukaryota</taxon>
        <taxon>Sar</taxon>
        <taxon>Stramenopiles</taxon>
        <taxon>Ochrophyta</taxon>
        <taxon>Bacillariophyta</taxon>
        <taxon>Coscinodiscophyceae</taxon>
        <taxon>Thalassiosirophycidae</taxon>
        <taxon>Thalassiosirales</taxon>
        <taxon>Thalassiosiraceae</taxon>
        <taxon>Thalassiosira</taxon>
    </lineage>
</organism>
<dbReference type="InterPro" id="IPR001752">
    <property type="entry name" value="Kinesin_motor_dom"/>
</dbReference>
<evidence type="ECO:0000256" key="10">
    <source>
        <dbReference type="SAM" id="MobiDB-lite"/>
    </source>
</evidence>
<keyword evidence="3" id="KW-0493">Microtubule</keyword>
<dbReference type="eggNOG" id="KOG0243">
    <property type="taxonomic scope" value="Eukaryota"/>
</dbReference>
<dbReference type="CDD" id="cd00106">
    <property type="entry name" value="KISc"/>
    <property type="match status" value="1"/>
</dbReference>
<comment type="caution">
    <text evidence="12">The sequence shown here is derived from an EMBL/GenBank/DDBJ whole genome shotgun (WGS) entry which is preliminary data.</text>
</comment>
<evidence type="ECO:0000256" key="9">
    <source>
        <dbReference type="SAM" id="Coils"/>
    </source>
</evidence>
<dbReference type="AlphaFoldDB" id="K0SRG4"/>
<evidence type="ECO:0000256" key="7">
    <source>
        <dbReference type="ARBA" id="ARBA00023212"/>
    </source>
</evidence>
<dbReference type="GO" id="GO:0008017">
    <property type="term" value="F:microtubule binding"/>
    <property type="evidence" value="ECO:0007669"/>
    <property type="project" value="InterPro"/>
</dbReference>
<dbReference type="GO" id="GO:0072686">
    <property type="term" value="C:mitotic spindle"/>
    <property type="evidence" value="ECO:0007669"/>
    <property type="project" value="TreeGrafter"/>
</dbReference>
<keyword evidence="5 8" id="KW-0067">ATP-binding</keyword>
<evidence type="ECO:0000313" key="13">
    <source>
        <dbReference type="Proteomes" id="UP000266841"/>
    </source>
</evidence>
<dbReference type="GO" id="GO:0051231">
    <property type="term" value="P:spindle elongation"/>
    <property type="evidence" value="ECO:0007669"/>
    <property type="project" value="TreeGrafter"/>
</dbReference>
<feature type="domain" description="Kinesin motor" evidence="11">
    <location>
        <begin position="14"/>
        <end position="319"/>
    </location>
</feature>
<dbReference type="GO" id="GO:0008574">
    <property type="term" value="F:plus-end-directed microtubule motor activity"/>
    <property type="evidence" value="ECO:0007669"/>
    <property type="project" value="TreeGrafter"/>
</dbReference>
<feature type="compositionally biased region" description="Basic and acidic residues" evidence="10">
    <location>
        <begin position="1117"/>
        <end position="1126"/>
    </location>
</feature>
<evidence type="ECO:0000256" key="5">
    <source>
        <dbReference type="ARBA" id="ARBA00022840"/>
    </source>
</evidence>
<evidence type="ECO:0000256" key="3">
    <source>
        <dbReference type="ARBA" id="ARBA00022701"/>
    </source>
</evidence>
<dbReference type="OrthoDB" id="3176171at2759"/>
<evidence type="ECO:0000256" key="1">
    <source>
        <dbReference type="ARBA" id="ARBA00004245"/>
    </source>
</evidence>
<comment type="subcellular location">
    <subcellularLocation>
        <location evidence="1">Cytoplasm</location>
        <location evidence="1">Cytoskeleton</location>
    </subcellularLocation>
</comment>
<dbReference type="GO" id="GO:0005524">
    <property type="term" value="F:ATP binding"/>
    <property type="evidence" value="ECO:0007669"/>
    <property type="project" value="UniProtKB-UniRule"/>
</dbReference>
<accession>K0SRG4</accession>
<evidence type="ECO:0000259" key="11">
    <source>
        <dbReference type="PROSITE" id="PS50067"/>
    </source>
</evidence>
<comment type="similarity">
    <text evidence="8">Belongs to the TRAFAC class myosin-kinesin ATPase superfamily. Kinesin family.</text>
</comment>
<dbReference type="Pfam" id="PF00225">
    <property type="entry name" value="Kinesin"/>
    <property type="match status" value="1"/>
</dbReference>
<feature type="binding site" evidence="8">
    <location>
        <begin position="100"/>
        <end position="107"/>
    </location>
    <ligand>
        <name>ATP</name>
        <dbReference type="ChEBI" id="CHEBI:30616"/>
    </ligand>
</feature>
<dbReference type="SUPFAM" id="SSF52540">
    <property type="entry name" value="P-loop containing nucleoside triphosphate hydrolases"/>
    <property type="match status" value="1"/>
</dbReference>
<dbReference type="Proteomes" id="UP000266841">
    <property type="component" value="Unassembled WGS sequence"/>
</dbReference>
<dbReference type="GO" id="GO:0007018">
    <property type="term" value="P:microtubule-based movement"/>
    <property type="evidence" value="ECO:0007669"/>
    <property type="project" value="InterPro"/>
</dbReference>
<sequence length="1213" mass="132673">MKTQAEPPAQHGSAIQVVVRLRPMNDKEKAVGVLPVVTAKTQEKTVTVIKGKGRKQIKSSYSFDNVFTAFSTQEEVFEATVKPVIVDVMRGFESTVFAYGQTGTGKTHTIYNEELRDLLADNSKTSAKVERMDIMEGKTGTSCRGLTEKPVQSAEDVLSLMQKAQHSRMIGETKMNKASSRSHCLFTIQVKGKISLLEDDGDMEFTGKLHMVDLAGSECAKSAGNDRSSPDAAARERERLNINRSLLTLGRVITTLKEKSLNKNTNARIPYRDSKLTRVLREALGGRCKTVIVATISPSITAIEESLSTLSYAYSATGIMNKPVSSSLIALGGDVPAMSSDSKLPPTIESWQEMEMRLQYMNSQVEEAQAALARKHLAQQELQDRAEKAEQELLGSKQMLYDANRQIKSLHETVESEVLKRKQTEQELRIKQIALRKTEHVLTATQATETSLTAEAQALIARLEDIVSERDQLHAIVVSQRNSEEGRREATNQFQKAALQVLDEIESSFTRLSACIETAQTNAIESAELSHEAGRLSVSETHQLITNIAKNVTSITASIQSQLVGDDGVLNTLNTQSSSIMNDVKGANDAFVCGEQSFEESQLNIRAHLEKCTKLLDQYKSSTQLSTSEALQAFETKIVESKDAIGQLVMRIKSAMANLAEAKTEKTGHLESIVSQWRNASLEKSKAAGEAAASGSGSLKASIEAFQNGMHCNHEMQSCLSENRSFLEDTASFQVESIHNQNSLLDKHRQRLTESHDAQAELRVQVMESIMSGVQALVSSEIQKLATSQSAQYQLLAQDGAKISDAHEKIASSAQQVIERSKETNSLMLEKVACVITNAASASDAMRSSQNTLEQMLVNTNEQYQLASNFASKSLCTLSDVRQIDQRGGDIVKFAERDGKSCVSSLVNSVFRPTSDAMKQSLNSSLSAANSISNTIVENVVAEFSSLAQRREVVATQLSNRLDNASANLNSTAQVVTANIESQNEVLSKLQDDVLTTSKIHEQQTVPYYHAELDSGKEKVVSCMASLSDASSKFSSGGKLRTSDVKLHLSEFANNQMSCTDPVDPAPERRACDYSSALSSTPAEAEILSNIDLGDSQVDEEDDSSTLPVATKLGQISHKEGTSLEVHEDDDASNGSRKSSGGSIRSIPSPRLRFRDVNQFNLDPTSQAATKMSNHPPHARNTPVPTHHPSQRHLSTTKRINRYLDFLILPEKG</sequence>
<gene>
    <name evidence="12" type="ORF">THAOC_09914</name>
</gene>
<evidence type="ECO:0000256" key="8">
    <source>
        <dbReference type="PROSITE-ProRule" id="PRU00283"/>
    </source>
</evidence>
<keyword evidence="13" id="KW-1185">Reference proteome</keyword>
<dbReference type="GO" id="GO:0005876">
    <property type="term" value="C:spindle microtubule"/>
    <property type="evidence" value="ECO:0007669"/>
    <property type="project" value="TreeGrafter"/>
</dbReference>
<dbReference type="Gene3D" id="3.40.850.10">
    <property type="entry name" value="Kinesin motor domain"/>
    <property type="match status" value="2"/>
</dbReference>
<feature type="region of interest" description="Disordered" evidence="10">
    <location>
        <begin position="1095"/>
        <end position="1155"/>
    </location>
</feature>
<dbReference type="InterPro" id="IPR036961">
    <property type="entry name" value="Kinesin_motor_dom_sf"/>
</dbReference>
<dbReference type="PRINTS" id="PR00380">
    <property type="entry name" value="KINESINHEAVY"/>
</dbReference>
<dbReference type="PROSITE" id="PS00411">
    <property type="entry name" value="KINESIN_MOTOR_1"/>
    <property type="match status" value="1"/>
</dbReference>
<keyword evidence="4 8" id="KW-0547">Nucleotide-binding</keyword>
<proteinExistence type="inferred from homology"/>
<dbReference type="PANTHER" id="PTHR47970:SF12">
    <property type="entry name" value="KINESIN FAMILY MEMBER 11"/>
    <property type="match status" value="1"/>
</dbReference>
<keyword evidence="2" id="KW-0963">Cytoplasm</keyword>
<dbReference type="EMBL" id="AGNL01010739">
    <property type="protein sequence ID" value="EJK68873.1"/>
    <property type="molecule type" value="Genomic_DNA"/>
</dbReference>
<feature type="region of interest" description="Disordered" evidence="10">
    <location>
        <begin position="1167"/>
        <end position="1195"/>
    </location>
</feature>
<evidence type="ECO:0000313" key="12">
    <source>
        <dbReference type="EMBL" id="EJK68873.1"/>
    </source>
</evidence>
<feature type="coiled-coil region" evidence="9">
    <location>
        <begin position="365"/>
        <end position="399"/>
    </location>
</feature>
<keyword evidence="7" id="KW-0206">Cytoskeleton</keyword>
<dbReference type="InterPro" id="IPR019821">
    <property type="entry name" value="Kinesin_motor_CS"/>
</dbReference>
<name>K0SRG4_THAOC</name>
<protein>
    <recommendedName>
        <fullName evidence="11">Kinesin motor domain-containing protein</fullName>
    </recommendedName>
</protein>
<dbReference type="SMART" id="SM00129">
    <property type="entry name" value="KISc"/>
    <property type="match status" value="1"/>
</dbReference>
<reference evidence="12 13" key="1">
    <citation type="journal article" date="2012" name="Genome Biol.">
        <title>Genome and low-iron response of an oceanic diatom adapted to chronic iron limitation.</title>
        <authorList>
            <person name="Lommer M."/>
            <person name="Specht M."/>
            <person name="Roy A.S."/>
            <person name="Kraemer L."/>
            <person name="Andreson R."/>
            <person name="Gutowska M.A."/>
            <person name="Wolf J."/>
            <person name="Bergner S.V."/>
            <person name="Schilhabel M.B."/>
            <person name="Klostermeier U.C."/>
            <person name="Beiko R.G."/>
            <person name="Rosenstiel P."/>
            <person name="Hippler M."/>
            <person name="Laroche J."/>
        </authorList>
    </citation>
    <scope>NUCLEOTIDE SEQUENCE [LARGE SCALE GENOMIC DNA]</scope>
    <source>
        <strain evidence="12 13">CCMP1005</strain>
    </source>
</reference>
<dbReference type="PROSITE" id="PS50067">
    <property type="entry name" value="KINESIN_MOTOR_2"/>
    <property type="match status" value="1"/>
</dbReference>
<evidence type="ECO:0000256" key="4">
    <source>
        <dbReference type="ARBA" id="ARBA00022741"/>
    </source>
</evidence>
<evidence type="ECO:0000256" key="6">
    <source>
        <dbReference type="ARBA" id="ARBA00023175"/>
    </source>
</evidence>